<dbReference type="InterPro" id="IPR033910">
    <property type="entry name" value="GluRS_core"/>
</dbReference>
<dbReference type="OrthoDB" id="9807503at2"/>
<evidence type="ECO:0000256" key="2">
    <source>
        <dbReference type="ARBA" id="ARBA00022598"/>
    </source>
</evidence>
<evidence type="ECO:0000256" key="3">
    <source>
        <dbReference type="ARBA" id="ARBA00022741"/>
    </source>
</evidence>
<dbReference type="GO" id="GO:0005524">
    <property type="term" value="F:ATP binding"/>
    <property type="evidence" value="ECO:0007669"/>
    <property type="project" value="UniProtKB-UniRule"/>
</dbReference>
<comment type="subcellular location">
    <subcellularLocation>
        <location evidence="7">Cytoplasm</location>
    </subcellularLocation>
</comment>
<dbReference type="GO" id="GO:0005829">
    <property type="term" value="C:cytosol"/>
    <property type="evidence" value="ECO:0007669"/>
    <property type="project" value="TreeGrafter"/>
</dbReference>
<evidence type="ECO:0000256" key="6">
    <source>
        <dbReference type="ARBA" id="ARBA00023146"/>
    </source>
</evidence>
<evidence type="ECO:0000256" key="4">
    <source>
        <dbReference type="ARBA" id="ARBA00022840"/>
    </source>
</evidence>
<keyword evidence="3 7" id="KW-0547">Nucleotide-binding</keyword>
<dbReference type="CDD" id="cd00808">
    <property type="entry name" value="GluRS_core"/>
    <property type="match status" value="1"/>
</dbReference>
<accession>A0A0D8FW12</accession>
<evidence type="ECO:0000256" key="1">
    <source>
        <dbReference type="ARBA" id="ARBA00007894"/>
    </source>
</evidence>
<comment type="function">
    <text evidence="7">Catalyzes the attachment of glutamate to tRNA(Glu) in a two-step reaction: glutamate is first activated by ATP to form Glu-AMP and then transferred to the acceptor end of tRNA(Glu).</text>
</comment>
<dbReference type="GO" id="GO:0008270">
    <property type="term" value="F:zinc ion binding"/>
    <property type="evidence" value="ECO:0007669"/>
    <property type="project" value="UniProtKB-UniRule"/>
</dbReference>
<comment type="catalytic activity">
    <reaction evidence="7">
        <text>tRNA(Glu) + L-glutamate + ATP = L-glutamyl-tRNA(Glu) + AMP + diphosphate</text>
        <dbReference type="Rhea" id="RHEA:23540"/>
        <dbReference type="Rhea" id="RHEA-COMP:9663"/>
        <dbReference type="Rhea" id="RHEA-COMP:9680"/>
        <dbReference type="ChEBI" id="CHEBI:29985"/>
        <dbReference type="ChEBI" id="CHEBI:30616"/>
        <dbReference type="ChEBI" id="CHEBI:33019"/>
        <dbReference type="ChEBI" id="CHEBI:78442"/>
        <dbReference type="ChEBI" id="CHEBI:78520"/>
        <dbReference type="ChEBI" id="CHEBI:456215"/>
        <dbReference type="EC" id="6.1.1.17"/>
    </reaction>
</comment>
<name>A0A0D8FW12_9ACTN</name>
<keyword evidence="7" id="KW-0862">Zinc</keyword>
<keyword evidence="6 7" id="KW-0030">Aminoacyl-tRNA synthetase</keyword>
<dbReference type="EMBL" id="JXUW01000004">
    <property type="protein sequence ID" value="KJE77488.1"/>
    <property type="molecule type" value="Genomic_DNA"/>
</dbReference>
<comment type="caution">
    <text evidence="10">The sequence shown here is derived from an EMBL/GenBank/DDBJ whole genome shotgun (WGS) entry which is preliminary data.</text>
</comment>
<dbReference type="PANTHER" id="PTHR43311">
    <property type="entry name" value="GLUTAMATE--TRNA LIGASE"/>
    <property type="match status" value="1"/>
</dbReference>
<comment type="subunit">
    <text evidence="7">Monomer.</text>
</comment>
<keyword evidence="7" id="KW-0479">Metal-binding</keyword>
<feature type="binding site" evidence="7">
    <location>
        <position position="237"/>
    </location>
    <ligand>
        <name>ATP</name>
        <dbReference type="ChEBI" id="CHEBI:30616"/>
    </ligand>
</feature>
<dbReference type="InterPro" id="IPR020058">
    <property type="entry name" value="Glu/Gln-tRNA-synth_Ib_cat-dom"/>
</dbReference>
<dbReference type="PRINTS" id="PR00987">
    <property type="entry name" value="TRNASYNTHGLU"/>
</dbReference>
<dbReference type="GeneID" id="78371901"/>
<dbReference type="InterPro" id="IPR008925">
    <property type="entry name" value="aa_tRNA-synth_I_cd-bd_sf"/>
</dbReference>
<dbReference type="Pfam" id="PF19269">
    <property type="entry name" value="Anticodon_2"/>
    <property type="match status" value="1"/>
</dbReference>
<gene>
    <name evidence="7 10" type="primary">gltX</name>
    <name evidence="10" type="ORF">FEAC_05950</name>
</gene>
<proteinExistence type="inferred from homology"/>
<dbReference type="GO" id="GO:0006424">
    <property type="term" value="P:glutamyl-tRNA aminoacylation"/>
    <property type="evidence" value="ECO:0007669"/>
    <property type="project" value="UniProtKB-UniRule"/>
</dbReference>
<dbReference type="Gene3D" id="3.40.50.620">
    <property type="entry name" value="HUPs"/>
    <property type="match status" value="1"/>
</dbReference>
<feature type="binding site" evidence="7">
    <location>
        <position position="127"/>
    </location>
    <ligand>
        <name>Zn(2+)</name>
        <dbReference type="ChEBI" id="CHEBI:29105"/>
    </ligand>
</feature>
<dbReference type="InterPro" id="IPR014729">
    <property type="entry name" value="Rossmann-like_a/b/a_fold"/>
</dbReference>
<dbReference type="PATRIC" id="fig|1121877.4.peg.640"/>
<dbReference type="InterPro" id="IPR000924">
    <property type="entry name" value="Glu/Gln-tRNA-synth"/>
</dbReference>
<dbReference type="EC" id="6.1.1.17" evidence="7"/>
<evidence type="ECO:0000256" key="5">
    <source>
        <dbReference type="ARBA" id="ARBA00022917"/>
    </source>
</evidence>
<dbReference type="InterPro" id="IPR049940">
    <property type="entry name" value="GluQ/Sye"/>
</dbReference>
<comment type="similarity">
    <text evidence="1 7">Belongs to the class-I aminoacyl-tRNA synthetase family. Glutamate--tRNA ligase type 1 subfamily.</text>
</comment>
<dbReference type="eggNOG" id="COG0008">
    <property type="taxonomic scope" value="Bacteria"/>
</dbReference>
<protein>
    <recommendedName>
        <fullName evidence="7">Glutamate--tRNA ligase</fullName>
        <ecNumber evidence="7">6.1.1.17</ecNumber>
    </recommendedName>
    <alternativeName>
        <fullName evidence="7">Glutamyl-tRNA synthetase</fullName>
        <shortName evidence="7">GluRS</shortName>
    </alternativeName>
</protein>
<evidence type="ECO:0000256" key="7">
    <source>
        <dbReference type="HAMAP-Rule" id="MF_00022"/>
    </source>
</evidence>
<dbReference type="RefSeq" id="WP_035388532.1">
    <property type="nucleotide sequence ID" value="NZ_JQKF01000003.1"/>
</dbReference>
<feature type="domain" description="Glutamyl/glutaminyl-tRNA synthetase class Ib catalytic" evidence="8">
    <location>
        <begin position="8"/>
        <end position="301"/>
    </location>
</feature>
<feature type="domain" description="Aminoacyl-tRNA synthetase class I anticodon-binding" evidence="9">
    <location>
        <begin position="318"/>
        <end position="457"/>
    </location>
</feature>
<dbReference type="Proteomes" id="UP000032336">
    <property type="component" value="Unassembled WGS sequence"/>
</dbReference>
<evidence type="ECO:0000259" key="9">
    <source>
        <dbReference type="Pfam" id="PF19269"/>
    </source>
</evidence>
<dbReference type="HAMAP" id="MF_00022">
    <property type="entry name" value="Glu_tRNA_synth_type1"/>
    <property type="match status" value="1"/>
</dbReference>
<feature type="binding site" evidence="7">
    <location>
        <position position="125"/>
    </location>
    <ligand>
        <name>Zn(2+)</name>
        <dbReference type="ChEBI" id="CHEBI:29105"/>
    </ligand>
</feature>
<feature type="short sequence motif" description="'KMSKS' region" evidence="7">
    <location>
        <begin position="234"/>
        <end position="238"/>
    </location>
</feature>
<dbReference type="GO" id="GO:0000049">
    <property type="term" value="F:tRNA binding"/>
    <property type="evidence" value="ECO:0007669"/>
    <property type="project" value="InterPro"/>
</dbReference>
<dbReference type="PANTHER" id="PTHR43311:SF2">
    <property type="entry name" value="GLUTAMATE--TRNA LIGASE, MITOCHONDRIAL-RELATED"/>
    <property type="match status" value="1"/>
</dbReference>
<dbReference type="GO" id="GO:0004818">
    <property type="term" value="F:glutamate-tRNA ligase activity"/>
    <property type="evidence" value="ECO:0007669"/>
    <property type="project" value="UniProtKB-UniRule"/>
</dbReference>
<keyword evidence="7" id="KW-0963">Cytoplasm</keyword>
<dbReference type="SUPFAM" id="SSF48163">
    <property type="entry name" value="An anticodon-binding domain of class I aminoacyl-tRNA synthetases"/>
    <property type="match status" value="1"/>
</dbReference>
<dbReference type="Pfam" id="PF00749">
    <property type="entry name" value="tRNA-synt_1c"/>
    <property type="match status" value="1"/>
</dbReference>
<feature type="binding site" evidence="7">
    <location>
        <position position="104"/>
    </location>
    <ligand>
        <name>Zn(2+)</name>
        <dbReference type="ChEBI" id="CHEBI:29105"/>
    </ligand>
</feature>
<keyword evidence="2 7" id="KW-0436">Ligase</keyword>
<dbReference type="InterPro" id="IPR020751">
    <property type="entry name" value="aa-tRNA-synth_I_codon-bd_sub2"/>
</dbReference>
<dbReference type="AlphaFoldDB" id="A0A0D8FW12"/>
<comment type="cofactor">
    <cofactor evidence="7">
        <name>Zn(2+)</name>
        <dbReference type="ChEBI" id="CHEBI:29105"/>
    </cofactor>
    <text evidence="7">Binds 1 zinc ion per subunit.</text>
</comment>
<dbReference type="SUPFAM" id="SSF52374">
    <property type="entry name" value="Nucleotidylyl transferase"/>
    <property type="match status" value="1"/>
</dbReference>
<evidence type="ECO:0000259" key="8">
    <source>
        <dbReference type="Pfam" id="PF00749"/>
    </source>
</evidence>
<keyword evidence="4 7" id="KW-0067">ATP-binding</keyword>
<reference evidence="10 11" key="1">
    <citation type="submission" date="2015-01" db="EMBL/GenBank/DDBJ databases">
        <title>Draft genome of the acidophilic iron oxidizer Ferrimicrobium acidiphilum strain T23.</title>
        <authorList>
            <person name="Poehlein A."/>
            <person name="Eisen S."/>
            <person name="Schloemann M."/>
            <person name="Johnson B.D."/>
            <person name="Daniel R."/>
            <person name="Muehling M."/>
        </authorList>
    </citation>
    <scope>NUCLEOTIDE SEQUENCE [LARGE SCALE GENOMIC DNA]</scope>
    <source>
        <strain evidence="10 11">T23</strain>
    </source>
</reference>
<dbReference type="STRING" id="1121877.FEAC_05950"/>
<feature type="short sequence motif" description="'HIGH' region" evidence="7">
    <location>
        <begin position="13"/>
        <end position="23"/>
    </location>
</feature>
<dbReference type="InterPro" id="IPR045462">
    <property type="entry name" value="aa-tRNA-synth_I_cd-bd"/>
</dbReference>
<keyword evidence="11" id="KW-1185">Reference proteome</keyword>
<organism evidence="10 11">
    <name type="scientific">Ferrimicrobium acidiphilum DSM 19497</name>
    <dbReference type="NCBI Taxonomy" id="1121877"/>
    <lineage>
        <taxon>Bacteria</taxon>
        <taxon>Bacillati</taxon>
        <taxon>Actinomycetota</taxon>
        <taxon>Acidimicrobiia</taxon>
        <taxon>Acidimicrobiales</taxon>
        <taxon>Acidimicrobiaceae</taxon>
        <taxon>Ferrimicrobium</taxon>
    </lineage>
</organism>
<sequence>MSPSNPEKVRFAPSPTGFFHVGSARTILYNWLIARKSGGSLMLRIDDTDEERNREEWVDGIYRAIEWLGLGWDDGPIRQSTRISHYQEIAFDLLRQGRAYWCDCTREAVEARKSPGTPPGYDGFCRDRGLSQGPGRALRFRVPDGDVVVNDLIRGEVVFPHGSIEDFVILKSSLAPLYVLANVVDDIDFAITTVLRAEEHLPTTPKAVLIHQALQSPLPQFGHLPVLVNEQRRKLSKRRDRVAVEDYRQLGYLPEPMVNYLALLGWNPGDDREFFNLDELIEAFSLERVGHSPAFFDEQRLLHFNKSYLANLSPQAFQEVARPFVTSLITLNDDGEERFIQIAAEVQTRIGTLSELPEMIGFLFEFSPDYGQLITKLRTDDVNYLTHTQRAIDDLSEFNEAEVEGCLRTLAVTLDTSLRKLQAPVRLAITGAPVGPPLFTSMAILGRDECSNRLKALLDAAAKAAPES</sequence>
<evidence type="ECO:0000313" key="10">
    <source>
        <dbReference type="EMBL" id="KJE77488.1"/>
    </source>
</evidence>
<feature type="binding site" evidence="7">
    <location>
        <position position="102"/>
    </location>
    <ligand>
        <name>Zn(2+)</name>
        <dbReference type="ChEBI" id="CHEBI:29105"/>
    </ligand>
</feature>
<dbReference type="InterPro" id="IPR004527">
    <property type="entry name" value="Glu-tRNA-ligase_bac/mito"/>
</dbReference>
<dbReference type="Gene3D" id="1.10.10.350">
    <property type="match status" value="1"/>
</dbReference>
<keyword evidence="5 7" id="KW-0648">Protein biosynthesis</keyword>
<evidence type="ECO:0000313" key="11">
    <source>
        <dbReference type="Proteomes" id="UP000032336"/>
    </source>
</evidence>
<dbReference type="NCBIfam" id="TIGR00464">
    <property type="entry name" value="gltX_bact"/>
    <property type="match status" value="1"/>
</dbReference>